<name>M2PBG8_CERS8</name>
<evidence type="ECO:0000313" key="2">
    <source>
        <dbReference type="Proteomes" id="UP000016930"/>
    </source>
</evidence>
<organism evidence="1 2">
    <name type="scientific">Ceriporiopsis subvermispora (strain B)</name>
    <name type="common">White-rot fungus</name>
    <name type="synonym">Gelatoporia subvermispora</name>
    <dbReference type="NCBI Taxonomy" id="914234"/>
    <lineage>
        <taxon>Eukaryota</taxon>
        <taxon>Fungi</taxon>
        <taxon>Dikarya</taxon>
        <taxon>Basidiomycota</taxon>
        <taxon>Agaricomycotina</taxon>
        <taxon>Agaricomycetes</taxon>
        <taxon>Polyporales</taxon>
        <taxon>Gelatoporiaceae</taxon>
        <taxon>Gelatoporia</taxon>
    </lineage>
</organism>
<dbReference type="EMBL" id="KB445808">
    <property type="protein sequence ID" value="EMD32899.1"/>
    <property type="molecule type" value="Genomic_DNA"/>
</dbReference>
<proteinExistence type="predicted"/>
<dbReference type="AlphaFoldDB" id="M2PBG8"/>
<keyword evidence="2" id="KW-1185">Reference proteome</keyword>
<dbReference type="OrthoDB" id="2663142at2759"/>
<reference evidence="1 2" key="1">
    <citation type="journal article" date="2012" name="Proc. Natl. Acad. Sci. U.S.A.">
        <title>Comparative genomics of Ceriporiopsis subvermispora and Phanerochaete chrysosporium provide insight into selective ligninolysis.</title>
        <authorList>
            <person name="Fernandez-Fueyo E."/>
            <person name="Ruiz-Duenas F.J."/>
            <person name="Ferreira P."/>
            <person name="Floudas D."/>
            <person name="Hibbett D.S."/>
            <person name="Canessa P."/>
            <person name="Larrondo L.F."/>
            <person name="James T.Y."/>
            <person name="Seelenfreund D."/>
            <person name="Lobos S."/>
            <person name="Polanco R."/>
            <person name="Tello M."/>
            <person name="Honda Y."/>
            <person name="Watanabe T."/>
            <person name="Watanabe T."/>
            <person name="Ryu J.S."/>
            <person name="Kubicek C.P."/>
            <person name="Schmoll M."/>
            <person name="Gaskell J."/>
            <person name="Hammel K.E."/>
            <person name="St John F.J."/>
            <person name="Vanden Wymelenberg A."/>
            <person name="Sabat G."/>
            <person name="Splinter BonDurant S."/>
            <person name="Syed K."/>
            <person name="Yadav J.S."/>
            <person name="Doddapaneni H."/>
            <person name="Subramanian V."/>
            <person name="Lavin J.L."/>
            <person name="Oguiza J.A."/>
            <person name="Perez G."/>
            <person name="Pisabarro A.G."/>
            <person name="Ramirez L."/>
            <person name="Santoyo F."/>
            <person name="Master E."/>
            <person name="Coutinho P.M."/>
            <person name="Henrissat B."/>
            <person name="Lombard V."/>
            <person name="Magnuson J.K."/>
            <person name="Kuees U."/>
            <person name="Hori C."/>
            <person name="Igarashi K."/>
            <person name="Samejima M."/>
            <person name="Held B.W."/>
            <person name="Barry K.W."/>
            <person name="LaButti K.M."/>
            <person name="Lapidus A."/>
            <person name="Lindquist E.A."/>
            <person name="Lucas S.M."/>
            <person name="Riley R."/>
            <person name="Salamov A.A."/>
            <person name="Hoffmeister D."/>
            <person name="Schwenk D."/>
            <person name="Hadar Y."/>
            <person name="Yarden O."/>
            <person name="de Vries R.P."/>
            <person name="Wiebenga A."/>
            <person name="Stenlid J."/>
            <person name="Eastwood D."/>
            <person name="Grigoriev I.V."/>
            <person name="Berka R.M."/>
            <person name="Blanchette R.A."/>
            <person name="Kersten P."/>
            <person name="Martinez A.T."/>
            <person name="Vicuna R."/>
            <person name="Cullen D."/>
        </authorList>
    </citation>
    <scope>NUCLEOTIDE SEQUENCE [LARGE SCALE GENOMIC DNA]</scope>
    <source>
        <strain evidence="1 2">B</strain>
    </source>
</reference>
<sequence length="85" mass="9656">MHRALETNDILHHIFWALGHFPGDKGYLEARDPGVISTLACAVRVCKAWSDPALARLWARMNSLLPLLRILPNFGTRIEFRTTCI</sequence>
<evidence type="ECO:0000313" key="1">
    <source>
        <dbReference type="EMBL" id="EMD32899.1"/>
    </source>
</evidence>
<dbReference type="Proteomes" id="UP000016930">
    <property type="component" value="Unassembled WGS sequence"/>
</dbReference>
<gene>
    <name evidence="1" type="ORF">CERSUDRAFT_118343</name>
</gene>
<dbReference type="HOGENOM" id="CLU_2512413_0_0_1"/>
<accession>M2PBG8</accession>
<protein>
    <submittedName>
        <fullName evidence="1">Uncharacterized protein</fullName>
    </submittedName>
</protein>